<protein>
    <submittedName>
        <fullName evidence="1">Uncharacterized protein</fullName>
    </submittedName>
</protein>
<evidence type="ECO:0000313" key="1">
    <source>
        <dbReference type="EMBL" id="HHJ51880.1"/>
    </source>
</evidence>
<reference evidence="1" key="1">
    <citation type="journal article" date="2020" name="mSystems">
        <title>Genome- and Community-Level Interaction Insights into Carbon Utilization and Element Cycling Functions of Hydrothermarchaeota in Hydrothermal Sediment.</title>
        <authorList>
            <person name="Zhou Z."/>
            <person name="Liu Y."/>
            <person name="Xu W."/>
            <person name="Pan J."/>
            <person name="Luo Z.H."/>
            <person name="Li M."/>
        </authorList>
    </citation>
    <scope>NUCLEOTIDE SEQUENCE [LARGE SCALE GENOMIC DNA]</scope>
    <source>
        <strain evidence="1">HyVt-527</strain>
    </source>
</reference>
<feature type="non-terminal residue" evidence="1">
    <location>
        <position position="290"/>
    </location>
</feature>
<name>A0A7V5PNE8_CALAY</name>
<dbReference type="EMBL" id="DROD01000121">
    <property type="protein sequence ID" value="HHJ51880.1"/>
    <property type="molecule type" value="Genomic_DNA"/>
</dbReference>
<comment type="caution">
    <text evidence="1">The sequence shown here is derived from an EMBL/GenBank/DDBJ whole genome shotgun (WGS) entry which is preliminary data.</text>
</comment>
<dbReference type="Proteomes" id="UP000886124">
    <property type="component" value="Unassembled WGS sequence"/>
</dbReference>
<sequence>MRYFLLAVAMAGLAIPACKRSMAPLSEPRDFTKLTWQADTLFEPEMHDSQVMMESIWGSSTQDIYTVGHSSGLSDMWYYDGTSWQLVDLYSYGITIGLDGEVFGFSADNVWAVGNKPMRNSNPPPDYVFYSVIIHYDGTKWEYSLKDTSGRMLNSVWGAAPDDIWAGGEYHTLYHYDGVQWKREYLYYDFPPNDHISITFIGGRPGLGAYIIVLLYPATEDQSYRFYLFKYVNTSWRLVPGVNTYRTLAGIWASPSGKAYFGGYGLNKLDGGEFKNIYGPISVTSVYGLD</sequence>
<accession>A0A7V5PNE8</accession>
<proteinExistence type="predicted"/>
<gene>
    <name evidence="1" type="ORF">ENJ89_01685</name>
</gene>
<dbReference type="AlphaFoldDB" id="A0A7V5PNE8"/>
<organism evidence="1">
    <name type="scientific">Caldithrix abyssi</name>
    <dbReference type="NCBI Taxonomy" id="187145"/>
    <lineage>
        <taxon>Bacteria</taxon>
        <taxon>Pseudomonadati</taxon>
        <taxon>Calditrichota</taxon>
        <taxon>Calditrichia</taxon>
        <taxon>Calditrichales</taxon>
        <taxon>Calditrichaceae</taxon>
        <taxon>Caldithrix</taxon>
    </lineage>
</organism>